<feature type="binding site" evidence="5">
    <location>
        <position position="159"/>
    </location>
    <ligand>
        <name>Mg(2+)</name>
        <dbReference type="ChEBI" id="CHEBI:18420"/>
    </ligand>
</feature>
<dbReference type="Pfam" id="PF03328">
    <property type="entry name" value="HpcH_HpaI"/>
    <property type="match status" value="1"/>
</dbReference>
<evidence type="ECO:0000256" key="4">
    <source>
        <dbReference type="PIRSR" id="PIRSR015582-1"/>
    </source>
</evidence>
<dbReference type="RefSeq" id="WP_338606213.1">
    <property type="nucleotide sequence ID" value="NZ_AP028679.1"/>
</dbReference>
<dbReference type="InterPro" id="IPR015813">
    <property type="entry name" value="Pyrv/PenolPyrv_kinase-like_dom"/>
</dbReference>
<organism evidence="7 8">
    <name type="scientific">Desulfoferula mesophila</name>
    <dbReference type="NCBI Taxonomy" id="3058419"/>
    <lineage>
        <taxon>Bacteria</taxon>
        <taxon>Pseudomonadati</taxon>
        <taxon>Thermodesulfobacteriota</taxon>
        <taxon>Desulfarculia</taxon>
        <taxon>Desulfarculales</taxon>
        <taxon>Desulfarculaceae</taxon>
        <taxon>Desulfoferula</taxon>
    </lineage>
</organism>
<dbReference type="SUPFAM" id="SSF51621">
    <property type="entry name" value="Phosphoenolpyruvate/pyruvate domain"/>
    <property type="match status" value="1"/>
</dbReference>
<dbReference type="GO" id="GO:0016829">
    <property type="term" value="F:lyase activity"/>
    <property type="evidence" value="ECO:0007669"/>
    <property type="project" value="UniProtKB-KW"/>
</dbReference>
<evidence type="ECO:0000256" key="5">
    <source>
        <dbReference type="PIRSR" id="PIRSR015582-2"/>
    </source>
</evidence>
<feature type="binding site" evidence="4">
    <location>
        <position position="66"/>
    </location>
    <ligand>
        <name>substrate</name>
    </ligand>
</feature>
<evidence type="ECO:0000259" key="6">
    <source>
        <dbReference type="Pfam" id="PF03328"/>
    </source>
</evidence>
<accession>A0AAU9EIR9</accession>
<dbReference type="PANTHER" id="PTHR32308:SF0">
    <property type="entry name" value="HPCH_HPAI ALDOLASE_CITRATE LYASE DOMAIN-CONTAINING PROTEIN"/>
    <property type="match status" value="1"/>
</dbReference>
<dbReference type="GO" id="GO:0000287">
    <property type="term" value="F:magnesium ion binding"/>
    <property type="evidence" value="ECO:0007669"/>
    <property type="project" value="TreeGrafter"/>
</dbReference>
<dbReference type="Proteomes" id="UP001366166">
    <property type="component" value="Chromosome"/>
</dbReference>
<reference evidence="8" key="1">
    <citation type="journal article" date="2023" name="Arch. Microbiol.">
        <title>Desulfoferula mesophilus gen. nov. sp. nov., a mesophilic sulfate-reducing bacterium isolated from a brackish lake sediment.</title>
        <authorList>
            <person name="Watanabe T."/>
            <person name="Yabe T."/>
            <person name="Tsuji J.M."/>
            <person name="Fukui M."/>
        </authorList>
    </citation>
    <scope>NUCLEOTIDE SEQUENCE [LARGE SCALE GENOMIC DNA]</scope>
    <source>
        <strain evidence="8">12FAK</strain>
    </source>
</reference>
<keyword evidence="8" id="KW-1185">Reference proteome</keyword>
<dbReference type="PANTHER" id="PTHR32308">
    <property type="entry name" value="LYASE BETA SUBUNIT, PUTATIVE (AFU_ORTHOLOGUE AFUA_4G13030)-RELATED"/>
    <property type="match status" value="1"/>
</dbReference>
<keyword evidence="7" id="KW-0456">Lyase</keyword>
<dbReference type="InterPro" id="IPR011206">
    <property type="entry name" value="Citrate_lyase_beta/mcl1/mcl2"/>
</dbReference>
<dbReference type="PIRSF" id="PIRSF015582">
    <property type="entry name" value="Cit_lyase_B"/>
    <property type="match status" value="1"/>
</dbReference>
<evidence type="ECO:0000256" key="2">
    <source>
        <dbReference type="ARBA" id="ARBA00022723"/>
    </source>
</evidence>
<evidence type="ECO:0000256" key="1">
    <source>
        <dbReference type="ARBA" id="ARBA00001946"/>
    </source>
</evidence>
<evidence type="ECO:0000256" key="3">
    <source>
        <dbReference type="ARBA" id="ARBA00022842"/>
    </source>
</evidence>
<feature type="binding site" evidence="5">
    <location>
        <position position="129"/>
    </location>
    <ligand>
        <name>Mg(2+)</name>
        <dbReference type="ChEBI" id="CHEBI:18420"/>
    </ligand>
</feature>
<dbReference type="AlphaFoldDB" id="A0AAU9EIR9"/>
<feature type="domain" description="HpcH/HpaI aldolase/citrate lyase" evidence="6">
    <location>
        <begin position="7"/>
        <end position="229"/>
    </location>
</feature>
<proteinExistence type="predicted"/>
<keyword evidence="2 5" id="KW-0479">Metal-binding</keyword>
<dbReference type="KEGG" id="dmp:FAK_15750"/>
<comment type="cofactor">
    <cofactor evidence="1">
        <name>Mg(2+)</name>
        <dbReference type="ChEBI" id="CHEBI:18420"/>
    </cofactor>
</comment>
<dbReference type="GO" id="GO:0006107">
    <property type="term" value="P:oxaloacetate metabolic process"/>
    <property type="evidence" value="ECO:0007669"/>
    <property type="project" value="TreeGrafter"/>
</dbReference>
<protein>
    <submittedName>
        <fullName evidence="7">Citrate lyase</fullName>
    </submittedName>
</protein>
<dbReference type="Gene3D" id="3.20.20.60">
    <property type="entry name" value="Phosphoenolpyruvate-binding domains"/>
    <property type="match status" value="1"/>
</dbReference>
<keyword evidence="3 5" id="KW-0460">Magnesium</keyword>
<gene>
    <name evidence="7" type="ORF">FAK_15750</name>
</gene>
<feature type="binding site" evidence="4">
    <location>
        <position position="129"/>
    </location>
    <ligand>
        <name>substrate</name>
    </ligand>
</feature>
<dbReference type="InterPro" id="IPR040442">
    <property type="entry name" value="Pyrv_kinase-like_dom_sf"/>
</dbReference>
<evidence type="ECO:0000313" key="7">
    <source>
        <dbReference type="EMBL" id="BEQ14509.1"/>
    </source>
</evidence>
<sequence length="296" mass="32071">MEFSSIRSALFVPGTRPDRVDKALATQADAVIIDLEDAVPPEKKVEAREVARAKLEQHARREIMVRANSLDSGQFELDLTALRGLPLSCLFVPKVERGPQVESIDQALRGLEEAAGLTPYSIGAMYLIESALGVENAFAIAGHPVHGQRPAMLAFGAADYANDLGMELSPQGDELYYPRHRVSNASHAAGLPGPLDSPFMRDLDDLAALEADARRAKAVGFGGKLCIHPNQVPVCNRVFSPSERHIARAQKIVAAFEETLTQGQGVLKVDGEFVDEPVVESCRRLLRRARLDSSAG</sequence>
<dbReference type="EMBL" id="AP028679">
    <property type="protein sequence ID" value="BEQ14509.1"/>
    <property type="molecule type" value="Genomic_DNA"/>
</dbReference>
<dbReference type="InterPro" id="IPR005000">
    <property type="entry name" value="Aldolase/citrate-lyase_domain"/>
</dbReference>
<name>A0AAU9EIR9_9BACT</name>
<evidence type="ECO:0000313" key="8">
    <source>
        <dbReference type="Proteomes" id="UP001366166"/>
    </source>
</evidence>